<dbReference type="Ensembl" id="ENSACOT00000006021.1">
    <property type="protein sequence ID" value="ENSACOP00000005813.1"/>
    <property type="gene ID" value="ENSACOG00000004048.1"/>
</dbReference>
<feature type="compositionally biased region" description="Polar residues" evidence="2">
    <location>
        <begin position="766"/>
        <end position="776"/>
    </location>
</feature>
<feature type="region of interest" description="Disordered" evidence="2">
    <location>
        <begin position="588"/>
        <end position="614"/>
    </location>
</feature>
<feature type="region of interest" description="Disordered" evidence="2">
    <location>
        <begin position="766"/>
        <end position="822"/>
    </location>
</feature>
<keyword evidence="5" id="KW-1185">Reference proteome</keyword>
<dbReference type="InterPro" id="IPR045669">
    <property type="entry name" value="FHIP_C"/>
</dbReference>
<dbReference type="PANTHER" id="PTHR21705">
    <property type="entry name" value="RAI16 PROTEIN-RELATED"/>
    <property type="match status" value="1"/>
</dbReference>
<reference evidence="4" key="2">
    <citation type="submission" date="2025-09" db="UniProtKB">
        <authorList>
            <consortium name="Ensembl"/>
        </authorList>
    </citation>
    <scope>IDENTIFICATION</scope>
</reference>
<sequence length="1016" mass="113988">IMSSGTSISKNRQAPSLQGVDPETCMIVFRTHWAQVVKILEKHDPLKNTLAKYGAISPDEASTVQNYVEHMLFLLIEERANDASMGPILEFVVSENIMEKLFLWSLRREFTDETKIEQLKMYEMLVTQSHQPLLHHKPILKPLMMLLSSCSGTATPTVETELVVLLNQLCSIIAKDSSILELFFHTSEDHGAANFLIFSLLIPFIHREGTVGQQARDALLFIMSLSAENNVVAKHIAENTYFCPVLATGLSGLYSSLPTKLEENGEEWHCLLKDDWLLSPALVQFMNSLEFCNAVIQVAHPLIRNQLVNYIYNGFLVPVMAPALHKLTVEEVMTTTAYLDLFLRSVSEPALLKIFLRFILLHRHENVHILDTLTSRINTPFRLCVVSLALFRTLIGLHCEDVMLQLVLRYLIPCNHMMLSQRCAVKERDCYSVSAAKLLALTPVCCSTGITLTLESQGKDYILWTKATHDSNSCCFSVSVLFQRCSSESACIVEYGRAVDLSYLQYLGEAQEAILQCLKDCKVWSALYDGVNPDPETFIQTLAEENSTDVEHPMFRLQQRTPSMCSSFQTTPFSEKMQLELEWDDSYDTGISPGSDVSSPQPYDDLGNAEMQPPAEPPKYIQEMKKSAIMLIKGSYIEESDFQDDIMVYRLCAQKDTQEDDNSKEKTLNTATEHKVQSQTVVNGPLAKSQLEIDLDEHSKRNSSLTQGVVKEQINQKIIEIDPQPDKELKLSPQEADCNLSVRLLSTDGEDFIAQYDKIIKELDPNSASLEEQQLDTPDPVSPAEEEEDFENFSADTPSAESVSSPFGPKEDVSPKHAARSQSAPFTGPFISVVLSKLENMLENSLHVNLLLIGIITQLASYPQPLLRSFLLNTNMVFQPSVRSLYQVLASVKNKIEHFASVEKDFPGLLLEAQQYLLFRVDTSDAVEELLTKGNIQPSSNAGKGRNFSEAYPTVLQPFLVQKRKKGLAHPSLPAHVRNAVLAAALFPEFLKELAALAQEHSILCYKIVGDFEDYY</sequence>
<dbReference type="Pfam" id="PF10257">
    <property type="entry name" value="RAI16-like"/>
    <property type="match status" value="1"/>
</dbReference>
<accession>A0A8B9F771</accession>
<protein>
    <submittedName>
        <fullName evidence="4">Family with sequence similarity 160 member A1</fullName>
    </submittedName>
</protein>
<name>A0A8B9F771_9PSIT</name>
<dbReference type="InterPro" id="IPR045668">
    <property type="entry name" value="FHIP_KELAA_motif"/>
</dbReference>
<feature type="domain" description="FHF complex subunit HOOK-interacting protein C-terminal" evidence="3">
    <location>
        <begin position="827"/>
        <end position="918"/>
    </location>
</feature>
<evidence type="ECO:0000313" key="5">
    <source>
        <dbReference type="Proteomes" id="UP000694522"/>
    </source>
</evidence>
<dbReference type="AlphaFoldDB" id="A0A8B9F771"/>
<dbReference type="InterPro" id="IPR019384">
    <property type="entry name" value="FHIP"/>
</dbReference>
<evidence type="ECO:0000256" key="1">
    <source>
        <dbReference type="ARBA" id="ARBA00024336"/>
    </source>
</evidence>
<evidence type="ECO:0000313" key="4">
    <source>
        <dbReference type="Ensembl" id="ENSACOP00000005813.1"/>
    </source>
</evidence>
<dbReference type="PANTHER" id="PTHR21705:SF6">
    <property type="entry name" value="FHF COMPLEX SUBUNIT HOOK-INTERACTING PROTEIN 1A"/>
    <property type="match status" value="1"/>
</dbReference>
<proteinExistence type="inferred from homology"/>
<dbReference type="Pfam" id="PF19311">
    <property type="entry name" value="KELAA"/>
    <property type="match status" value="1"/>
</dbReference>
<feature type="compositionally biased region" description="Polar residues" evidence="2">
    <location>
        <begin position="794"/>
        <end position="805"/>
    </location>
</feature>
<evidence type="ECO:0000256" key="2">
    <source>
        <dbReference type="SAM" id="MobiDB-lite"/>
    </source>
</evidence>
<evidence type="ECO:0000259" key="3">
    <source>
        <dbReference type="Pfam" id="PF19314"/>
    </source>
</evidence>
<dbReference type="Proteomes" id="UP000694522">
    <property type="component" value="Unplaced"/>
</dbReference>
<comment type="similarity">
    <text evidence="1">Belongs to the FHIP family.</text>
</comment>
<reference evidence="4" key="1">
    <citation type="submission" date="2025-08" db="UniProtKB">
        <authorList>
            <consortium name="Ensembl"/>
        </authorList>
    </citation>
    <scope>IDENTIFICATION</scope>
</reference>
<organism evidence="4 5">
    <name type="scientific">Amazona collaria</name>
    <name type="common">yellow-billed parrot</name>
    <dbReference type="NCBI Taxonomy" id="241587"/>
    <lineage>
        <taxon>Eukaryota</taxon>
        <taxon>Metazoa</taxon>
        <taxon>Chordata</taxon>
        <taxon>Craniata</taxon>
        <taxon>Vertebrata</taxon>
        <taxon>Euteleostomi</taxon>
        <taxon>Archelosauria</taxon>
        <taxon>Archosauria</taxon>
        <taxon>Dinosauria</taxon>
        <taxon>Saurischia</taxon>
        <taxon>Theropoda</taxon>
        <taxon>Coelurosauria</taxon>
        <taxon>Aves</taxon>
        <taxon>Neognathae</taxon>
        <taxon>Neoaves</taxon>
        <taxon>Telluraves</taxon>
        <taxon>Australaves</taxon>
        <taxon>Psittaciformes</taxon>
        <taxon>Psittacidae</taxon>
        <taxon>Amazona</taxon>
    </lineage>
</organism>
<dbReference type="Pfam" id="PF19314">
    <property type="entry name" value="DUF5917"/>
    <property type="match status" value="1"/>
</dbReference>